<keyword evidence="1" id="KW-0175">Coiled coil</keyword>
<keyword evidence="3" id="KW-1185">Reference proteome</keyword>
<protein>
    <submittedName>
        <fullName evidence="2">Uncharacterized protein</fullName>
    </submittedName>
</protein>
<name>A0A653CU05_CALMS</name>
<sequence length="194" mass="22378">EKLKQHQYEAVVNLEEKLKHHQEDLEQKLKRHQDEAVADLKSGQELVMTRLEEQKQAVSQALEDQDQRISAIETQVVTVVTSQKDFEEQLHQAKDQVKEMIREELRELSAGERSLTAAAPAFPDRHSGVVAKPYPYNGKTSWDIYYMQFENIARMNNWSNEEKACVLTSMLRDSAAAILENLCSSDLRDYDKIT</sequence>
<accession>A0A653CU05</accession>
<evidence type="ECO:0000313" key="2">
    <source>
        <dbReference type="EMBL" id="VEN51415.1"/>
    </source>
</evidence>
<feature type="coiled-coil region" evidence="1">
    <location>
        <begin position="4"/>
        <end position="107"/>
    </location>
</feature>
<dbReference type="Proteomes" id="UP000410492">
    <property type="component" value="Unassembled WGS sequence"/>
</dbReference>
<feature type="non-terminal residue" evidence="2">
    <location>
        <position position="194"/>
    </location>
</feature>
<organism evidence="2 3">
    <name type="scientific">Callosobruchus maculatus</name>
    <name type="common">Southern cowpea weevil</name>
    <name type="synonym">Pulse bruchid</name>
    <dbReference type="NCBI Taxonomy" id="64391"/>
    <lineage>
        <taxon>Eukaryota</taxon>
        <taxon>Metazoa</taxon>
        <taxon>Ecdysozoa</taxon>
        <taxon>Arthropoda</taxon>
        <taxon>Hexapoda</taxon>
        <taxon>Insecta</taxon>
        <taxon>Pterygota</taxon>
        <taxon>Neoptera</taxon>
        <taxon>Endopterygota</taxon>
        <taxon>Coleoptera</taxon>
        <taxon>Polyphaga</taxon>
        <taxon>Cucujiformia</taxon>
        <taxon>Chrysomeloidea</taxon>
        <taxon>Chrysomelidae</taxon>
        <taxon>Bruchinae</taxon>
        <taxon>Bruchini</taxon>
        <taxon>Callosobruchus</taxon>
    </lineage>
</organism>
<gene>
    <name evidence="2" type="ORF">CALMAC_LOCUS11877</name>
</gene>
<dbReference type="AlphaFoldDB" id="A0A653CU05"/>
<evidence type="ECO:0000256" key="1">
    <source>
        <dbReference type="SAM" id="Coils"/>
    </source>
</evidence>
<proteinExistence type="predicted"/>
<feature type="non-terminal residue" evidence="2">
    <location>
        <position position="1"/>
    </location>
</feature>
<reference evidence="2 3" key="1">
    <citation type="submission" date="2019-01" db="EMBL/GenBank/DDBJ databases">
        <authorList>
            <person name="Sayadi A."/>
        </authorList>
    </citation>
    <scope>NUCLEOTIDE SEQUENCE [LARGE SCALE GENOMIC DNA]</scope>
</reference>
<evidence type="ECO:0000313" key="3">
    <source>
        <dbReference type="Proteomes" id="UP000410492"/>
    </source>
</evidence>
<dbReference type="OrthoDB" id="6713831at2759"/>
<dbReference type="EMBL" id="CAACVG010008888">
    <property type="protein sequence ID" value="VEN51415.1"/>
    <property type="molecule type" value="Genomic_DNA"/>
</dbReference>